<evidence type="ECO:0000256" key="1">
    <source>
        <dbReference type="PIRSR" id="PIRSR605019-1"/>
    </source>
</evidence>
<feature type="binding site" evidence="1">
    <location>
        <position position="188"/>
    </location>
    <ligand>
        <name>Zn(2+)</name>
        <dbReference type="ChEBI" id="CHEBI:29105"/>
    </ligand>
</feature>
<feature type="binding site" evidence="1">
    <location>
        <position position="184"/>
    </location>
    <ligand>
        <name>Zn(2+)</name>
        <dbReference type="ChEBI" id="CHEBI:29105"/>
    </ligand>
</feature>
<keyword evidence="1" id="KW-0862">Zinc</keyword>
<sequence length="194" mass="22349">MVEKQVTRCQWVTHYRPSETMVAYHDVEWGHPIRQDDRLLFELLTLEIFQAGLSWEIALNKRAGLKQAFKNFDLTQVSQMTAQDEAMLRNDATIIRNRLKIAATVNNAHAIKRVQAAFGSFSNYMWQFTNDQVIDHHVTDVALIPAQNELSQSVAKDMKQRGFKFAGPVTIYSFLQGMGVINDHEESCTFKYHQ</sequence>
<dbReference type="RefSeq" id="WP_147000955.1">
    <property type="nucleotide sequence ID" value="NZ_CP042387.1"/>
</dbReference>
<evidence type="ECO:0000313" key="3">
    <source>
        <dbReference type="EMBL" id="QEA43950.1"/>
    </source>
</evidence>
<dbReference type="InterPro" id="IPR052891">
    <property type="entry name" value="DNA-3mA_glycosylase"/>
</dbReference>
<dbReference type="EMBL" id="WSZI01000017">
    <property type="protein sequence ID" value="MWN21675.1"/>
    <property type="molecule type" value="Genomic_DNA"/>
</dbReference>
<dbReference type="Proteomes" id="UP000321298">
    <property type="component" value="Chromosome"/>
</dbReference>
<evidence type="ECO:0000313" key="5">
    <source>
        <dbReference type="Proteomes" id="UP000478636"/>
    </source>
</evidence>
<dbReference type="EC" id="3.2.2.20" evidence="2"/>
<dbReference type="Pfam" id="PF03352">
    <property type="entry name" value="Adenine_glyco"/>
    <property type="match status" value="1"/>
</dbReference>
<feature type="binding site" evidence="1">
    <location>
        <position position="9"/>
    </location>
    <ligand>
        <name>Zn(2+)</name>
        <dbReference type="ChEBI" id="CHEBI:29105"/>
    </ligand>
</feature>
<dbReference type="AlphaFoldDB" id="A0A5B8TA49"/>
<dbReference type="Gene3D" id="1.10.340.30">
    <property type="entry name" value="Hypothetical protein, domain 2"/>
    <property type="match status" value="1"/>
</dbReference>
<gene>
    <name evidence="3" type="ORF">FGL83_04415</name>
    <name evidence="2" type="ORF">GQS40_11045</name>
</gene>
<evidence type="ECO:0000313" key="4">
    <source>
        <dbReference type="Proteomes" id="UP000321298"/>
    </source>
</evidence>
<dbReference type="InterPro" id="IPR005019">
    <property type="entry name" value="Adenine_glyco"/>
</dbReference>
<proteinExistence type="predicted"/>
<dbReference type="SUPFAM" id="SSF48150">
    <property type="entry name" value="DNA-glycosylase"/>
    <property type="match status" value="1"/>
</dbReference>
<evidence type="ECO:0000313" key="2">
    <source>
        <dbReference type="EMBL" id="MWN21675.1"/>
    </source>
</evidence>
<dbReference type="GO" id="GO:0008725">
    <property type="term" value="F:DNA-3-methyladenine glycosylase activity"/>
    <property type="evidence" value="ECO:0007669"/>
    <property type="project" value="UniProtKB-EC"/>
</dbReference>
<protein>
    <submittedName>
        <fullName evidence="2">DNA-3-methyladenine glycosylase I</fullName>
        <ecNumber evidence="2">3.2.2.20</ecNumber>
    </submittedName>
</protein>
<reference evidence="2 5" key="2">
    <citation type="submission" date="2019-12" db="EMBL/GenBank/DDBJ databases">
        <title>Complete genome sequence of Leuconostoc lactis strain AVN1 provides insights into metabolic potential.</title>
        <authorList>
            <person name="Besrour N."/>
            <person name="Najjari A."/>
            <person name="Fhoula I."/>
            <person name="Jaballah S."/>
            <person name="Klibi N."/>
            <person name="Ouzari H.I."/>
        </authorList>
    </citation>
    <scope>NUCLEOTIDE SEQUENCE [LARGE SCALE GENOMIC DNA]</scope>
    <source>
        <strain evidence="2 5">AVN1</strain>
    </source>
</reference>
<keyword evidence="2" id="KW-0326">Glycosidase</keyword>
<keyword evidence="1" id="KW-0479">Metal-binding</keyword>
<organism evidence="2 5">
    <name type="scientific">Leuconostoc lactis</name>
    <dbReference type="NCBI Taxonomy" id="1246"/>
    <lineage>
        <taxon>Bacteria</taxon>
        <taxon>Bacillati</taxon>
        <taxon>Bacillota</taxon>
        <taxon>Bacilli</taxon>
        <taxon>Lactobacillales</taxon>
        <taxon>Lactobacillaceae</taxon>
        <taxon>Leuconostoc</taxon>
    </lineage>
</organism>
<feature type="binding site" evidence="1">
    <location>
        <position position="25"/>
    </location>
    <ligand>
        <name>Zn(2+)</name>
        <dbReference type="ChEBI" id="CHEBI:29105"/>
    </ligand>
</feature>
<dbReference type="STRING" id="1246.BCR17_05035"/>
<dbReference type="InterPro" id="IPR011257">
    <property type="entry name" value="DNA_glycosylase"/>
</dbReference>
<dbReference type="GO" id="GO:0006284">
    <property type="term" value="P:base-excision repair"/>
    <property type="evidence" value="ECO:0007669"/>
    <property type="project" value="InterPro"/>
</dbReference>
<keyword evidence="2" id="KW-0378">Hydrolase</keyword>
<name>A0A5B8TA49_LEULA</name>
<dbReference type="EMBL" id="CP042387">
    <property type="protein sequence ID" value="QEA43950.1"/>
    <property type="molecule type" value="Genomic_DNA"/>
</dbReference>
<dbReference type="PANTHER" id="PTHR30037:SF4">
    <property type="entry name" value="DNA-3-METHYLADENINE GLYCOSYLASE I"/>
    <property type="match status" value="1"/>
</dbReference>
<dbReference type="PANTHER" id="PTHR30037">
    <property type="entry name" value="DNA-3-METHYLADENINE GLYCOSYLASE 1"/>
    <property type="match status" value="1"/>
</dbReference>
<dbReference type="Proteomes" id="UP000478636">
    <property type="component" value="Unassembled WGS sequence"/>
</dbReference>
<dbReference type="GO" id="GO:0046872">
    <property type="term" value="F:metal ion binding"/>
    <property type="evidence" value="ECO:0007669"/>
    <property type="project" value="UniProtKB-KW"/>
</dbReference>
<dbReference type="GeneID" id="66531428"/>
<keyword evidence="4" id="KW-1185">Reference proteome</keyword>
<accession>A0A5B8TA49</accession>
<reference evidence="3 4" key="1">
    <citation type="submission" date="2019-06" db="EMBL/GenBank/DDBJ databases">
        <title>Genome analyses of bacteria isolated from kimchi.</title>
        <authorList>
            <person name="Lee S."/>
            <person name="Ahn S."/>
            <person name="Roh S."/>
        </authorList>
    </citation>
    <scope>NUCLEOTIDE SEQUENCE [LARGE SCALE GENOMIC DNA]</scope>
    <source>
        <strain evidence="3 4">CBA3625</strain>
    </source>
</reference>